<feature type="transmembrane region" description="Helical" evidence="6">
    <location>
        <begin position="230"/>
        <end position="253"/>
    </location>
</feature>
<reference evidence="7" key="2">
    <citation type="submission" date="2021-04" db="EMBL/GenBank/DDBJ databases">
        <authorList>
            <person name="Gilroy R."/>
        </authorList>
    </citation>
    <scope>NUCLEOTIDE SEQUENCE</scope>
    <source>
        <strain evidence="7">USAMLcec3-2134</strain>
    </source>
</reference>
<evidence type="ECO:0000313" key="7">
    <source>
        <dbReference type="EMBL" id="HJB92150.1"/>
    </source>
</evidence>
<comment type="similarity">
    <text evidence="2">Belongs to the autoinducer-2 exporter (AI-2E) (TC 2.A.86) family.</text>
</comment>
<name>A0A9D2SDL9_9FIRM</name>
<evidence type="ECO:0000256" key="6">
    <source>
        <dbReference type="SAM" id="Phobius"/>
    </source>
</evidence>
<dbReference type="EMBL" id="DWXE01000043">
    <property type="protein sequence ID" value="HJB92150.1"/>
    <property type="molecule type" value="Genomic_DNA"/>
</dbReference>
<feature type="transmembrane region" description="Helical" evidence="6">
    <location>
        <begin position="167"/>
        <end position="186"/>
    </location>
</feature>
<feature type="transmembrane region" description="Helical" evidence="6">
    <location>
        <begin position="315"/>
        <end position="337"/>
    </location>
</feature>
<organism evidence="7 8">
    <name type="scientific">Candidatus Eisenbergiella merdigallinarum</name>
    <dbReference type="NCBI Taxonomy" id="2838552"/>
    <lineage>
        <taxon>Bacteria</taxon>
        <taxon>Bacillati</taxon>
        <taxon>Bacillota</taxon>
        <taxon>Clostridia</taxon>
        <taxon>Lachnospirales</taxon>
        <taxon>Lachnospiraceae</taxon>
        <taxon>Eisenbergiella</taxon>
    </lineage>
</organism>
<dbReference type="NCBIfam" id="TIGR02872">
    <property type="entry name" value="spore_ytvI"/>
    <property type="match status" value="1"/>
</dbReference>
<evidence type="ECO:0000256" key="5">
    <source>
        <dbReference type="ARBA" id="ARBA00023136"/>
    </source>
</evidence>
<dbReference type="GO" id="GO:0055085">
    <property type="term" value="P:transmembrane transport"/>
    <property type="evidence" value="ECO:0007669"/>
    <property type="project" value="TreeGrafter"/>
</dbReference>
<feature type="transmembrane region" description="Helical" evidence="6">
    <location>
        <begin position="68"/>
        <end position="87"/>
    </location>
</feature>
<evidence type="ECO:0000256" key="2">
    <source>
        <dbReference type="ARBA" id="ARBA00009773"/>
    </source>
</evidence>
<evidence type="ECO:0000256" key="4">
    <source>
        <dbReference type="ARBA" id="ARBA00022989"/>
    </source>
</evidence>
<dbReference type="AlphaFoldDB" id="A0A9D2SDL9"/>
<dbReference type="InterPro" id="IPR014227">
    <property type="entry name" value="YtvI-like"/>
</dbReference>
<protein>
    <submittedName>
        <fullName evidence="7">Sporulation integral membrane protein YtvI</fullName>
    </submittedName>
</protein>
<dbReference type="Proteomes" id="UP000886883">
    <property type="component" value="Unassembled WGS sequence"/>
</dbReference>
<dbReference type="PANTHER" id="PTHR21716">
    <property type="entry name" value="TRANSMEMBRANE PROTEIN"/>
    <property type="match status" value="1"/>
</dbReference>
<keyword evidence="5 6" id="KW-0472">Membrane</keyword>
<evidence type="ECO:0000256" key="1">
    <source>
        <dbReference type="ARBA" id="ARBA00004141"/>
    </source>
</evidence>
<sequence>MNRSAKKYVKVCLNLLTALAALLFVLFVVPRVVGFFMPFVVGWIIALIANPLVRFLDEKIRIRRKAGSAIVIIAAIALVIGAGYWIGSILVREAVGFVHELPDIWRALEEDVGNAGKALTGLGRYLPANLEEQLAGLMDGLNGFLSGVANELSTPTVSAVGNFARNIPSIFISVIMCLLSSYFFVAEREEVIHTLHKYVPAGFREKWSLMYGSMMSAVGGYFRAQFKIGIWMYFLLVIGFLILGIEYALIIALGIAVLDFFPVFGTGTVLVPWAVIKILGGDYKMAVGLLIIWGVGQLARQLIQPKIVGDSIGVPAIPTLFLLFIGYKVGGVGGMILAVPLGIILANMYQAGFFSTTIDSLKILIRGFNRFRRLTEEDKKEEP</sequence>
<accession>A0A9D2SDL9</accession>
<dbReference type="PANTHER" id="PTHR21716:SF68">
    <property type="entry name" value="TRANSPORT PROTEIN YTVI-RELATED"/>
    <property type="match status" value="1"/>
</dbReference>
<dbReference type="GO" id="GO:0016020">
    <property type="term" value="C:membrane"/>
    <property type="evidence" value="ECO:0007669"/>
    <property type="project" value="UniProtKB-SubCell"/>
</dbReference>
<feature type="transmembrane region" description="Helical" evidence="6">
    <location>
        <begin position="285"/>
        <end position="303"/>
    </location>
</feature>
<dbReference type="InterPro" id="IPR002549">
    <property type="entry name" value="AI-2E-like"/>
</dbReference>
<comment type="subcellular location">
    <subcellularLocation>
        <location evidence="1">Membrane</location>
        <topology evidence="1">Multi-pass membrane protein</topology>
    </subcellularLocation>
</comment>
<feature type="transmembrane region" description="Helical" evidence="6">
    <location>
        <begin position="260"/>
        <end position="279"/>
    </location>
</feature>
<proteinExistence type="inferred from homology"/>
<feature type="transmembrane region" description="Helical" evidence="6">
    <location>
        <begin position="35"/>
        <end position="56"/>
    </location>
</feature>
<reference evidence="7" key="1">
    <citation type="journal article" date="2021" name="PeerJ">
        <title>Extensive microbial diversity within the chicken gut microbiome revealed by metagenomics and culture.</title>
        <authorList>
            <person name="Gilroy R."/>
            <person name="Ravi A."/>
            <person name="Getino M."/>
            <person name="Pursley I."/>
            <person name="Horton D.L."/>
            <person name="Alikhan N.F."/>
            <person name="Baker D."/>
            <person name="Gharbi K."/>
            <person name="Hall N."/>
            <person name="Watson M."/>
            <person name="Adriaenssens E.M."/>
            <person name="Foster-Nyarko E."/>
            <person name="Jarju S."/>
            <person name="Secka A."/>
            <person name="Antonio M."/>
            <person name="Oren A."/>
            <person name="Chaudhuri R.R."/>
            <person name="La Ragione R."/>
            <person name="Hildebrand F."/>
            <person name="Pallen M.J."/>
        </authorList>
    </citation>
    <scope>NUCLEOTIDE SEQUENCE</scope>
    <source>
        <strain evidence="7">USAMLcec3-2134</strain>
    </source>
</reference>
<evidence type="ECO:0000313" key="8">
    <source>
        <dbReference type="Proteomes" id="UP000886883"/>
    </source>
</evidence>
<comment type="caution">
    <text evidence="7">The sequence shown here is derived from an EMBL/GenBank/DDBJ whole genome shotgun (WGS) entry which is preliminary data.</text>
</comment>
<dbReference type="Pfam" id="PF01594">
    <property type="entry name" value="AI-2E_transport"/>
    <property type="match status" value="1"/>
</dbReference>
<keyword evidence="4 6" id="KW-1133">Transmembrane helix</keyword>
<evidence type="ECO:0000256" key="3">
    <source>
        <dbReference type="ARBA" id="ARBA00022692"/>
    </source>
</evidence>
<keyword evidence="3 6" id="KW-0812">Transmembrane</keyword>
<feature type="transmembrane region" description="Helical" evidence="6">
    <location>
        <begin position="12"/>
        <end position="29"/>
    </location>
</feature>
<gene>
    <name evidence="7" type="primary">ytvI</name>
    <name evidence="7" type="ORF">H9763_11895</name>
</gene>